<dbReference type="EMBL" id="JGZB01000004">
    <property type="protein sequence ID" value="KFI68225.1"/>
    <property type="molecule type" value="Genomic_DNA"/>
</dbReference>
<dbReference type="RefSeq" id="WP_022859984.1">
    <property type="nucleotide sequence ID" value="NZ_JGZB01000004.1"/>
</dbReference>
<dbReference type="PANTHER" id="PTHR36174:SF2">
    <property type="entry name" value="AMINOACYLTRANSFERASE FEMA"/>
    <property type="match status" value="1"/>
</dbReference>
<reference evidence="8 9" key="1">
    <citation type="submission" date="2014-03" db="EMBL/GenBank/DDBJ databases">
        <title>Genomics of Bifidobacteria.</title>
        <authorList>
            <person name="Ventura M."/>
            <person name="Milani C."/>
            <person name="Lugli G.A."/>
        </authorList>
    </citation>
    <scope>NUCLEOTIDE SEQUENCE [LARGE SCALE GENOMIC DNA]</scope>
    <source>
        <strain evidence="8 9">LMG 11591</strain>
    </source>
</reference>
<evidence type="ECO:0000256" key="3">
    <source>
        <dbReference type="ARBA" id="ARBA00022679"/>
    </source>
</evidence>
<evidence type="ECO:0000256" key="2">
    <source>
        <dbReference type="ARBA" id="ARBA00022490"/>
    </source>
</evidence>
<dbReference type="PANTHER" id="PTHR36174">
    <property type="entry name" value="LIPID II:GLYCINE GLYCYLTRANSFERASE"/>
    <property type="match status" value="1"/>
</dbReference>
<evidence type="ECO:0000313" key="9">
    <source>
        <dbReference type="Proteomes" id="UP000029052"/>
    </source>
</evidence>
<dbReference type="GO" id="GO:0009252">
    <property type="term" value="P:peptidoglycan biosynthetic process"/>
    <property type="evidence" value="ECO:0007669"/>
    <property type="project" value="UniProtKB-KW"/>
</dbReference>
<dbReference type="AlphaFoldDB" id="A0A087BB25"/>
<proteinExistence type="inferred from homology"/>
<name>A0A087BB25_9BIFI</name>
<sequence length="431" mass="48736">MRSFEFALISAAEFTEFANKAPYGNFQQTASAAKLREHEGAQVAFIAVKEAGAVVAAALVSTRKAPMATFCSIVDGPLCDLTDKELVDFFTEHLKVYAKQQGAIHVDITPEMPYQILSAEGKPLPPDSPVVANLPAHSTEPNERALDDLKDAGFHHEGFTVGYTAVPRWRFLKDLTGLKNEKELLASYSKRTQWSVKRALSMGVRVREIAVEELETFAKIEQQTAQRRHFAYRGAEYFRSFKNAYGEHAHFMVAEIHTEAYRASMQQRVDELGKLVNSLEIKLNQRETTKIRRRYTEEHSNLLAAQKRLQSAEELCTRGAVLPAAASLFVTHPRETVYLFSGSVEEYKPFYASALIQHEAMLEFCVKRGVNRYNFYGIDGEFNDPEDEGRGVLEFKQGFNGYVEELMGEFMLLVHPHMYGLSQLAHKILKH</sequence>
<dbReference type="Gene3D" id="1.20.58.90">
    <property type="match status" value="1"/>
</dbReference>
<protein>
    <submittedName>
        <fullName evidence="8">FemAB protein involved in pentaglycine interpeptide bridge formation in peptidoglycan</fullName>
    </submittedName>
</protein>
<dbReference type="SUPFAM" id="SSF55729">
    <property type="entry name" value="Acyl-CoA N-acyltransferases (Nat)"/>
    <property type="match status" value="2"/>
</dbReference>
<accession>A0A087BB25</accession>
<dbReference type="Proteomes" id="UP000029052">
    <property type="component" value="Unassembled WGS sequence"/>
</dbReference>
<dbReference type="GO" id="GO:0071555">
    <property type="term" value="P:cell wall organization"/>
    <property type="evidence" value="ECO:0007669"/>
    <property type="project" value="UniProtKB-KW"/>
</dbReference>
<keyword evidence="3" id="KW-0808">Transferase</keyword>
<dbReference type="Pfam" id="PF02388">
    <property type="entry name" value="FemAB"/>
    <property type="match status" value="1"/>
</dbReference>
<keyword evidence="6" id="KW-0012">Acyltransferase</keyword>
<comment type="caution">
    <text evidence="8">The sequence shown here is derived from an EMBL/GenBank/DDBJ whole genome shotgun (WGS) entry which is preliminary data.</text>
</comment>
<dbReference type="InterPro" id="IPR050644">
    <property type="entry name" value="PG_Glycine_Bridge_Synth"/>
</dbReference>
<evidence type="ECO:0000256" key="5">
    <source>
        <dbReference type="ARBA" id="ARBA00022984"/>
    </source>
</evidence>
<organism evidence="8 9">
    <name type="scientific">Bifidobacterium magnum</name>
    <dbReference type="NCBI Taxonomy" id="1692"/>
    <lineage>
        <taxon>Bacteria</taxon>
        <taxon>Bacillati</taxon>
        <taxon>Actinomycetota</taxon>
        <taxon>Actinomycetes</taxon>
        <taxon>Bifidobacteriales</taxon>
        <taxon>Bifidobacteriaceae</taxon>
        <taxon>Bifidobacterium</taxon>
    </lineage>
</organism>
<keyword evidence="7" id="KW-0961">Cell wall biogenesis/degradation</keyword>
<dbReference type="InterPro" id="IPR016181">
    <property type="entry name" value="Acyl_CoA_acyltransferase"/>
</dbReference>
<dbReference type="STRING" id="1692.BMAGN_0174"/>
<evidence type="ECO:0000256" key="4">
    <source>
        <dbReference type="ARBA" id="ARBA00022960"/>
    </source>
</evidence>
<keyword evidence="4" id="KW-0133">Cell shape</keyword>
<comment type="similarity">
    <text evidence="1">Belongs to the FemABX family.</text>
</comment>
<keyword evidence="2" id="KW-0963">Cytoplasm</keyword>
<keyword evidence="5" id="KW-0573">Peptidoglycan synthesis</keyword>
<evidence type="ECO:0000256" key="1">
    <source>
        <dbReference type="ARBA" id="ARBA00009943"/>
    </source>
</evidence>
<dbReference type="eggNOG" id="COG2348">
    <property type="taxonomic scope" value="Bacteria"/>
</dbReference>
<dbReference type="GO" id="GO:0016755">
    <property type="term" value="F:aminoacyltransferase activity"/>
    <property type="evidence" value="ECO:0007669"/>
    <property type="project" value="InterPro"/>
</dbReference>
<evidence type="ECO:0000256" key="7">
    <source>
        <dbReference type="ARBA" id="ARBA00023316"/>
    </source>
</evidence>
<dbReference type="GO" id="GO:0008360">
    <property type="term" value="P:regulation of cell shape"/>
    <property type="evidence" value="ECO:0007669"/>
    <property type="project" value="UniProtKB-KW"/>
</dbReference>
<keyword evidence="9" id="KW-1185">Reference proteome</keyword>
<evidence type="ECO:0000256" key="6">
    <source>
        <dbReference type="ARBA" id="ARBA00023315"/>
    </source>
</evidence>
<dbReference type="InterPro" id="IPR003447">
    <property type="entry name" value="FEMABX"/>
</dbReference>
<gene>
    <name evidence="8" type="ORF">BMAGN_0174</name>
</gene>
<dbReference type="Gene3D" id="3.40.630.30">
    <property type="match status" value="2"/>
</dbReference>
<evidence type="ECO:0000313" key="8">
    <source>
        <dbReference type="EMBL" id="KFI68225.1"/>
    </source>
</evidence>
<dbReference type="PROSITE" id="PS51191">
    <property type="entry name" value="FEMABX"/>
    <property type="match status" value="1"/>
</dbReference>